<feature type="domain" description="GST N-terminal" evidence="1">
    <location>
        <begin position="27"/>
        <end position="112"/>
    </location>
</feature>
<dbReference type="AlphaFoldDB" id="D8QJU0"/>
<dbReference type="CDD" id="cd00299">
    <property type="entry name" value="GST_C_family"/>
    <property type="match status" value="1"/>
</dbReference>
<dbReference type="GeneID" id="9593468"/>
<keyword evidence="4" id="KW-1185">Reference proteome</keyword>
<evidence type="ECO:0000313" key="3">
    <source>
        <dbReference type="EMBL" id="EFI91867.1"/>
    </source>
</evidence>
<dbReference type="KEGG" id="scm:SCHCO_02593283"/>
<feature type="domain" description="Glutathione S-transferase UstS-like C-terminal" evidence="2">
    <location>
        <begin position="121"/>
        <end position="252"/>
    </location>
</feature>
<dbReference type="Pfam" id="PF13417">
    <property type="entry name" value="GST_N_3"/>
    <property type="match status" value="1"/>
</dbReference>
<name>D8QJU0_SCHCM</name>
<dbReference type="InterPro" id="IPR004045">
    <property type="entry name" value="Glutathione_S-Trfase_N"/>
</dbReference>
<accession>D8QJU0</accession>
<dbReference type="InterPro" id="IPR054416">
    <property type="entry name" value="GST_UstS-like_C"/>
</dbReference>
<dbReference type="Proteomes" id="UP000007431">
    <property type="component" value="Unassembled WGS sequence"/>
</dbReference>
<organism evidence="4">
    <name type="scientific">Schizophyllum commune (strain H4-8 / FGSC 9210)</name>
    <name type="common">Split gill fungus</name>
    <dbReference type="NCBI Taxonomy" id="578458"/>
    <lineage>
        <taxon>Eukaryota</taxon>
        <taxon>Fungi</taxon>
        <taxon>Dikarya</taxon>
        <taxon>Basidiomycota</taxon>
        <taxon>Agaricomycotina</taxon>
        <taxon>Agaricomycetes</taxon>
        <taxon>Agaricomycetidae</taxon>
        <taxon>Agaricales</taxon>
        <taxon>Schizophyllaceae</taxon>
        <taxon>Schizophyllum</taxon>
    </lineage>
</organism>
<dbReference type="eggNOG" id="ENOG502QQN3">
    <property type="taxonomic scope" value="Eukaryota"/>
</dbReference>
<dbReference type="InterPro" id="IPR036282">
    <property type="entry name" value="Glutathione-S-Trfase_C_sf"/>
</dbReference>
<dbReference type="OrthoDB" id="4951845at2759"/>
<dbReference type="Gene3D" id="1.20.1050.10">
    <property type="match status" value="1"/>
</dbReference>
<gene>
    <name evidence="3" type="ORF">SCHCODRAFT_61795</name>
</gene>
<dbReference type="EMBL" id="GL377315">
    <property type="protein sequence ID" value="EFI91867.1"/>
    <property type="molecule type" value="Genomic_DNA"/>
</dbReference>
<dbReference type="Gene3D" id="3.40.30.10">
    <property type="entry name" value="Glutaredoxin"/>
    <property type="match status" value="1"/>
</dbReference>
<dbReference type="HOGENOM" id="CLU_011226_4_0_1"/>
<dbReference type="OMA" id="CREYMDV"/>
<dbReference type="SUPFAM" id="SSF47616">
    <property type="entry name" value="GST C-terminal domain-like"/>
    <property type="match status" value="1"/>
</dbReference>
<evidence type="ECO:0000313" key="4">
    <source>
        <dbReference type="Proteomes" id="UP000007431"/>
    </source>
</evidence>
<evidence type="ECO:0000259" key="2">
    <source>
        <dbReference type="Pfam" id="PF22041"/>
    </source>
</evidence>
<reference evidence="3 4" key="1">
    <citation type="journal article" date="2010" name="Nat. Biotechnol.">
        <title>Genome sequence of the model mushroom Schizophyllum commune.</title>
        <authorList>
            <person name="Ohm R.A."/>
            <person name="de Jong J.F."/>
            <person name="Lugones L.G."/>
            <person name="Aerts A."/>
            <person name="Kothe E."/>
            <person name="Stajich J.E."/>
            <person name="de Vries R.P."/>
            <person name="Record E."/>
            <person name="Levasseur A."/>
            <person name="Baker S.E."/>
            <person name="Bartholomew K.A."/>
            <person name="Coutinho P.M."/>
            <person name="Erdmann S."/>
            <person name="Fowler T.J."/>
            <person name="Gathman A.C."/>
            <person name="Lombard V."/>
            <person name="Henrissat B."/>
            <person name="Knabe N."/>
            <person name="Kuees U."/>
            <person name="Lilly W.W."/>
            <person name="Lindquist E."/>
            <person name="Lucas S."/>
            <person name="Magnuson J.K."/>
            <person name="Piumi F."/>
            <person name="Raudaskoski M."/>
            <person name="Salamov A."/>
            <person name="Schmutz J."/>
            <person name="Schwarze F.W.M.R."/>
            <person name="vanKuyk P.A."/>
            <person name="Horton J.S."/>
            <person name="Grigoriev I.V."/>
            <person name="Woesten H.A.B."/>
        </authorList>
    </citation>
    <scope>NUCLEOTIDE SEQUENCE [LARGE SCALE GENOMIC DNA]</scope>
    <source>
        <strain evidence="4">H4-8 / FGSC 9210</strain>
    </source>
</reference>
<protein>
    <submittedName>
        <fullName evidence="3">Uncharacterized protein</fullName>
    </submittedName>
</protein>
<dbReference type="InParanoid" id="D8QJU0"/>
<evidence type="ECO:0000259" key="1">
    <source>
        <dbReference type="Pfam" id="PF13417"/>
    </source>
</evidence>
<dbReference type="VEuPathDB" id="FungiDB:SCHCODRAFT_02593283"/>
<proteinExistence type="predicted"/>
<dbReference type="RefSeq" id="XP_003026770.1">
    <property type="nucleotide sequence ID" value="XM_003026724.1"/>
</dbReference>
<sequence>MSRPRAHSPPVIMLYDVPGSTPQPWAPNIWRIRFILNYKRLRYRTIWVEFPDVESTLRALGAPPSARRPDGRSVYTLPVIVDPTPTQAGASPVILSNATTIAEYLETRYPARAVFPEGSRALQTLFVHHVQETLARSLLPVMVPLSHERLPPRTQVHYQGAGRGAGSPAEREAAWAAVRAEFDFLAGVLDKNTGDGDGDAVVAQGHDVSYADFALCAVLVWMERMAPHDGWARVRGWNGGRWARLWERCRPYMDEF</sequence>
<dbReference type="Pfam" id="PF22041">
    <property type="entry name" value="GST_C_7"/>
    <property type="match status" value="1"/>
</dbReference>